<reference evidence="9" key="1">
    <citation type="journal article" date="2019" name="Int. J. Syst. Evol. Microbiol.">
        <title>The Global Catalogue of Microorganisms (GCM) 10K type strain sequencing project: providing services to taxonomists for standard genome sequencing and annotation.</title>
        <authorList>
            <consortium name="The Broad Institute Genomics Platform"/>
            <consortium name="The Broad Institute Genome Sequencing Center for Infectious Disease"/>
            <person name="Wu L."/>
            <person name="Ma J."/>
        </authorList>
    </citation>
    <scope>NUCLEOTIDE SEQUENCE [LARGE SCALE GENOMIC DNA]</scope>
    <source>
        <strain evidence="9">SYNS20</strain>
    </source>
</reference>
<dbReference type="Proteomes" id="UP001596523">
    <property type="component" value="Unassembled WGS sequence"/>
</dbReference>
<keyword evidence="3" id="KW-0238">DNA-binding</keyword>
<evidence type="ECO:0000313" key="9">
    <source>
        <dbReference type="Proteomes" id="UP001596523"/>
    </source>
</evidence>
<dbReference type="Pfam" id="PF00196">
    <property type="entry name" value="GerE"/>
    <property type="match status" value="1"/>
</dbReference>
<feature type="domain" description="HTH luxR-type" evidence="6">
    <location>
        <begin position="142"/>
        <end position="207"/>
    </location>
</feature>
<dbReference type="CDD" id="cd06170">
    <property type="entry name" value="LuxR_C_like"/>
    <property type="match status" value="1"/>
</dbReference>
<dbReference type="SUPFAM" id="SSF46894">
    <property type="entry name" value="C-terminal effector domain of the bipartite response regulators"/>
    <property type="match status" value="1"/>
</dbReference>
<dbReference type="PROSITE" id="PS50110">
    <property type="entry name" value="RESPONSE_REGULATORY"/>
    <property type="match status" value="1"/>
</dbReference>
<evidence type="ECO:0000313" key="8">
    <source>
        <dbReference type="EMBL" id="MFC7303644.1"/>
    </source>
</evidence>
<accession>A0ABW2JD96</accession>
<dbReference type="InterPro" id="IPR001789">
    <property type="entry name" value="Sig_transdc_resp-reg_receiver"/>
</dbReference>
<feature type="modified residue" description="4-aspartylphosphate" evidence="5">
    <location>
        <position position="50"/>
    </location>
</feature>
<dbReference type="SMART" id="SM00421">
    <property type="entry name" value="HTH_LUXR"/>
    <property type="match status" value="1"/>
</dbReference>
<keyword evidence="2" id="KW-0805">Transcription regulation</keyword>
<gene>
    <name evidence="8" type="ORF">ACFQVC_05355</name>
</gene>
<name>A0ABW2JD96_9ACTN</name>
<dbReference type="PANTHER" id="PTHR43214">
    <property type="entry name" value="TWO-COMPONENT RESPONSE REGULATOR"/>
    <property type="match status" value="1"/>
</dbReference>
<evidence type="ECO:0000256" key="1">
    <source>
        <dbReference type="ARBA" id="ARBA00022553"/>
    </source>
</evidence>
<dbReference type="InterPro" id="IPR011006">
    <property type="entry name" value="CheY-like_superfamily"/>
</dbReference>
<dbReference type="InterPro" id="IPR016032">
    <property type="entry name" value="Sig_transdc_resp-reg_C-effctor"/>
</dbReference>
<dbReference type="SUPFAM" id="SSF52172">
    <property type="entry name" value="CheY-like"/>
    <property type="match status" value="1"/>
</dbReference>
<evidence type="ECO:0000256" key="2">
    <source>
        <dbReference type="ARBA" id="ARBA00023015"/>
    </source>
</evidence>
<dbReference type="InterPro" id="IPR000792">
    <property type="entry name" value="Tscrpt_reg_LuxR_C"/>
</dbReference>
<dbReference type="Gene3D" id="3.40.50.2300">
    <property type="match status" value="1"/>
</dbReference>
<dbReference type="CDD" id="cd17535">
    <property type="entry name" value="REC_NarL-like"/>
    <property type="match status" value="1"/>
</dbReference>
<dbReference type="PROSITE" id="PS00622">
    <property type="entry name" value="HTH_LUXR_1"/>
    <property type="match status" value="1"/>
</dbReference>
<keyword evidence="1 5" id="KW-0597">Phosphoprotein</keyword>
<dbReference type="EMBL" id="JBHTCF010000001">
    <property type="protein sequence ID" value="MFC7303644.1"/>
    <property type="molecule type" value="Genomic_DNA"/>
</dbReference>
<evidence type="ECO:0000256" key="5">
    <source>
        <dbReference type="PROSITE-ProRule" id="PRU00169"/>
    </source>
</evidence>
<dbReference type="PROSITE" id="PS50043">
    <property type="entry name" value="HTH_LUXR_2"/>
    <property type="match status" value="1"/>
</dbReference>
<comment type="caution">
    <text evidence="8">The sequence shown here is derived from an EMBL/GenBank/DDBJ whole genome shotgun (WGS) entry which is preliminary data.</text>
</comment>
<dbReference type="SMART" id="SM00448">
    <property type="entry name" value="REC"/>
    <property type="match status" value="1"/>
</dbReference>
<organism evidence="8 9">
    <name type="scientific">Streptomyces monticola</name>
    <dbReference type="NCBI Taxonomy" id="2666263"/>
    <lineage>
        <taxon>Bacteria</taxon>
        <taxon>Bacillati</taxon>
        <taxon>Actinomycetota</taxon>
        <taxon>Actinomycetes</taxon>
        <taxon>Kitasatosporales</taxon>
        <taxon>Streptomycetaceae</taxon>
        <taxon>Streptomyces</taxon>
    </lineage>
</organism>
<dbReference type="InterPro" id="IPR058245">
    <property type="entry name" value="NreC/VraR/RcsB-like_REC"/>
</dbReference>
<evidence type="ECO:0000259" key="6">
    <source>
        <dbReference type="PROSITE" id="PS50043"/>
    </source>
</evidence>
<proteinExistence type="predicted"/>
<evidence type="ECO:0000259" key="7">
    <source>
        <dbReference type="PROSITE" id="PS50110"/>
    </source>
</evidence>
<dbReference type="RefSeq" id="WP_381827130.1">
    <property type="nucleotide sequence ID" value="NZ_JBHTCF010000001.1"/>
</dbReference>
<dbReference type="PANTHER" id="PTHR43214:SF24">
    <property type="entry name" value="TRANSCRIPTIONAL REGULATORY PROTEIN NARL-RELATED"/>
    <property type="match status" value="1"/>
</dbReference>
<evidence type="ECO:0000256" key="4">
    <source>
        <dbReference type="ARBA" id="ARBA00023163"/>
    </source>
</evidence>
<protein>
    <submittedName>
        <fullName evidence="8">Response regulator</fullName>
    </submittedName>
</protein>
<dbReference type="Pfam" id="PF00072">
    <property type="entry name" value="Response_reg"/>
    <property type="match status" value="1"/>
</dbReference>
<evidence type="ECO:0000256" key="3">
    <source>
        <dbReference type="ARBA" id="ARBA00023125"/>
    </source>
</evidence>
<feature type="domain" description="Response regulatory" evidence="7">
    <location>
        <begin position="1"/>
        <end position="120"/>
    </location>
</feature>
<dbReference type="InterPro" id="IPR039420">
    <property type="entry name" value="WalR-like"/>
</dbReference>
<sequence>MIVAEDSAILRQGLVRLLTDEGFEVPAQCGEAGPLLELVDQHRPDAVLLDIRMPPTHTDEGLHAALTIRERHPGIGILLLSQYVETTATVQALAHGAGGFGYLLKERVADADELARSLERVAAGRTVIDPEVVARLMAAPRTAGALAELTARERDVLALMAEGRTNDAISHHLVIGAKTVESHVRSIFTKLRLGTDQHEHRRVMAVLAYLRDA</sequence>
<dbReference type="PRINTS" id="PR00038">
    <property type="entry name" value="HTHLUXR"/>
</dbReference>
<keyword evidence="4" id="KW-0804">Transcription</keyword>
<keyword evidence="9" id="KW-1185">Reference proteome</keyword>